<organism evidence="1 2">
    <name type="scientific">Cymbomonas tetramitiformis</name>
    <dbReference type="NCBI Taxonomy" id="36881"/>
    <lineage>
        <taxon>Eukaryota</taxon>
        <taxon>Viridiplantae</taxon>
        <taxon>Chlorophyta</taxon>
        <taxon>Pyramimonadophyceae</taxon>
        <taxon>Pyramimonadales</taxon>
        <taxon>Pyramimonadaceae</taxon>
        <taxon>Cymbomonas</taxon>
    </lineage>
</organism>
<sequence>MDELLLMNLAQRNSTRTKIFRRQSTLKAREENAGEYTPEEWAAWDAGAYDSIDEFEDGGAQEEFVDDSYYAHGSGLEYDSDDY</sequence>
<gene>
    <name evidence="1" type="ORF">CYMTET_21324</name>
</gene>
<proteinExistence type="predicted"/>
<keyword evidence="2" id="KW-1185">Reference proteome</keyword>
<comment type="caution">
    <text evidence="1">The sequence shown here is derived from an EMBL/GenBank/DDBJ whole genome shotgun (WGS) entry which is preliminary data.</text>
</comment>
<name>A0AAE0L3E0_9CHLO</name>
<accession>A0AAE0L3E0</accession>
<evidence type="ECO:0000313" key="2">
    <source>
        <dbReference type="Proteomes" id="UP001190700"/>
    </source>
</evidence>
<dbReference type="EMBL" id="LGRX02010495">
    <property type="protein sequence ID" value="KAK3270275.1"/>
    <property type="molecule type" value="Genomic_DNA"/>
</dbReference>
<protein>
    <submittedName>
        <fullName evidence="1">Uncharacterized protein</fullName>
    </submittedName>
</protein>
<evidence type="ECO:0000313" key="1">
    <source>
        <dbReference type="EMBL" id="KAK3270275.1"/>
    </source>
</evidence>
<dbReference type="AlphaFoldDB" id="A0AAE0L3E0"/>
<dbReference type="Proteomes" id="UP001190700">
    <property type="component" value="Unassembled WGS sequence"/>
</dbReference>
<reference evidence="1 2" key="1">
    <citation type="journal article" date="2015" name="Genome Biol. Evol.">
        <title>Comparative Genomics of a Bacterivorous Green Alga Reveals Evolutionary Causalities and Consequences of Phago-Mixotrophic Mode of Nutrition.</title>
        <authorList>
            <person name="Burns J.A."/>
            <person name="Paasch A."/>
            <person name="Narechania A."/>
            <person name="Kim E."/>
        </authorList>
    </citation>
    <scope>NUCLEOTIDE SEQUENCE [LARGE SCALE GENOMIC DNA]</scope>
    <source>
        <strain evidence="1 2">PLY_AMNH</strain>
    </source>
</reference>